<evidence type="ECO:0000256" key="3">
    <source>
        <dbReference type="RuleBase" id="RU361272"/>
    </source>
</evidence>
<dbReference type="InterPro" id="IPR032675">
    <property type="entry name" value="LRR_dom_sf"/>
</dbReference>
<dbReference type="SMART" id="SM00360">
    <property type="entry name" value="RRM"/>
    <property type="match status" value="1"/>
</dbReference>
<dbReference type="InterPro" id="IPR035979">
    <property type="entry name" value="RBD_domain_sf"/>
</dbReference>
<dbReference type="CDD" id="cd00590">
    <property type="entry name" value="RRM_SF"/>
    <property type="match status" value="1"/>
</dbReference>
<feature type="domain" description="NAC-A/B" evidence="6">
    <location>
        <begin position="33"/>
        <end position="105"/>
    </location>
</feature>
<dbReference type="Gene3D" id="3.80.10.10">
    <property type="entry name" value="Ribonuclease Inhibitor"/>
    <property type="match status" value="1"/>
</dbReference>
<keyword evidence="2" id="KW-0694">RNA-binding</keyword>
<dbReference type="InterPro" id="IPR000504">
    <property type="entry name" value="RRM_dom"/>
</dbReference>
<dbReference type="PROSITE" id="PS50132">
    <property type="entry name" value="RGS"/>
    <property type="match status" value="1"/>
</dbReference>
<evidence type="ECO:0000313" key="7">
    <source>
        <dbReference type="EMBL" id="CAL4097028.1"/>
    </source>
</evidence>
<evidence type="ECO:0000259" key="6">
    <source>
        <dbReference type="PROSITE" id="PS51151"/>
    </source>
</evidence>
<evidence type="ECO:0000259" key="4">
    <source>
        <dbReference type="PROSITE" id="PS50132"/>
    </source>
</evidence>
<dbReference type="Gene3D" id="3.30.70.330">
    <property type="match status" value="1"/>
</dbReference>
<feature type="domain" description="RGS" evidence="4">
    <location>
        <begin position="635"/>
        <end position="682"/>
    </location>
</feature>
<accession>A0AAV2QW07</accession>
<comment type="similarity">
    <text evidence="1 3">Belongs to the NAC-beta family.</text>
</comment>
<dbReference type="SUPFAM" id="SSF52047">
    <property type="entry name" value="RNI-like"/>
    <property type="match status" value="1"/>
</dbReference>
<reference evidence="7 8" key="1">
    <citation type="submission" date="2024-05" db="EMBL/GenBank/DDBJ databases">
        <authorList>
            <person name="Wallberg A."/>
        </authorList>
    </citation>
    <scope>NUCLEOTIDE SEQUENCE [LARGE SCALE GENOMIC DNA]</scope>
</reference>
<dbReference type="Pfam" id="PF01849">
    <property type="entry name" value="NAC"/>
    <property type="match status" value="1"/>
</dbReference>
<dbReference type="Proteomes" id="UP001497623">
    <property type="component" value="Unassembled WGS sequence"/>
</dbReference>
<evidence type="ECO:0000256" key="2">
    <source>
        <dbReference type="ARBA" id="ARBA00022884"/>
    </source>
</evidence>
<dbReference type="SUPFAM" id="SSF54928">
    <property type="entry name" value="RNA-binding domain, RBD"/>
    <property type="match status" value="1"/>
</dbReference>
<dbReference type="InterPro" id="IPR038187">
    <property type="entry name" value="NAC_A/B_dom_sf"/>
</dbReference>
<proteinExistence type="inferred from homology"/>
<gene>
    <name evidence="7" type="ORF">MNOR_LOCUS15889</name>
</gene>
<evidence type="ECO:0000313" key="8">
    <source>
        <dbReference type="Proteomes" id="UP001497623"/>
    </source>
</evidence>
<dbReference type="InterPro" id="IPR039370">
    <property type="entry name" value="BTF3"/>
</dbReference>
<protein>
    <recommendedName>
        <fullName evidence="3">Transcription factor BTF3</fullName>
    </recommendedName>
</protein>
<dbReference type="InterPro" id="IPR036047">
    <property type="entry name" value="F-box-like_dom_sf"/>
</dbReference>
<keyword evidence="8" id="KW-1185">Reference proteome</keyword>
<evidence type="ECO:0000259" key="5">
    <source>
        <dbReference type="PROSITE" id="PS50181"/>
    </source>
</evidence>
<sequence>MKILAEKEKDTLESEIRKEVEYLIIGKEKTVAEQKSRLMLEILKTAKQVVSVEKIVGVYTVNEVNIIRDDGTAIHFNDPEVLTSRNVNTYAISGQAENKLITEMLPGILCQLSTDGSNQFKMLTSGCGEKHQNGKRVPLEIQKEMNMFVGNLSKNIDEDQLIAVLSPYTNVISAFIVKKTFHGLKYGFVSVPTDDVNKIMDLNHLGCYLPGRRLIFRPSRRYITFPGEKGFVRQPLPDRDYNLSPYDPIKTSIHVLVDDVLIKILEYLTYKERILCELVCRRWQALLYVIFERTMNLNLRENCINQNIHYMSKAMLSKMLLLTGETLRFLTLSKTDAFLKKKVFLIIAQLCPNLEYLDVSYIPDLYFSDAKALKDCKNLTCFSAKMCIGLKENSFKELISVLPSLKKLDVSHTNIEGYCFNLFPEGLKELNISFCSKVSKNSLRKVSKGCKNLEVLEIEHLNADKHFLEELAANCSNLRSLKLSFPLFRGEVSKEIKLFTKLKCLKIVAYEFELSNIADTDIEELHIEIKIESENMIDFGKFSQLKNVVLICNALHRHELMSLENCRNLQYVTINKSEWADEELIERIIKGCLEIRHIKCPEVGIDIKCITNINEIMKDRLGPIKMSVDQHSLDLREFLESQYDTNKIEFNYAKETFSEEDSDDDFSDEEEYYDSEYIYKSYDSEISDDERMSNYMFYRDLAYMNLRL</sequence>
<dbReference type="Pfam" id="PF00076">
    <property type="entry name" value="RRM_1"/>
    <property type="match status" value="1"/>
</dbReference>
<dbReference type="Pfam" id="PF12937">
    <property type="entry name" value="F-box-like"/>
    <property type="match status" value="1"/>
</dbReference>
<dbReference type="Gene3D" id="2.20.70.30">
    <property type="entry name" value="Nascent polypeptide-associated complex domain"/>
    <property type="match status" value="1"/>
</dbReference>
<dbReference type="InterPro" id="IPR001810">
    <property type="entry name" value="F-box_dom"/>
</dbReference>
<name>A0AAV2QW07_MEGNR</name>
<dbReference type="PANTHER" id="PTHR10351">
    <property type="entry name" value="TRANSCRIPTION FACTOR BTF3 FAMILY MEMBER"/>
    <property type="match status" value="1"/>
</dbReference>
<feature type="domain" description="F-box" evidence="5">
    <location>
        <begin position="250"/>
        <end position="294"/>
    </location>
</feature>
<dbReference type="PROSITE" id="PS51151">
    <property type="entry name" value="NAC_AB"/>
    <property type="match status" value="1"/>
</dbReference>
<dbReference type="Gene3D" id="1.20.1280.50">
    <property type="match status" value="1"/>
</dbReference>
<dbReference type="GO" id="GO:0003723">
    <property type="term" value="F:RNA binding"/>
    <property type="evidence" value="ECO:0007669"/>
    <property type="project" value="UniProtKB-KW"/>
</dbReference>
<dbReference type="AlphaFoldDB" id="A0AAV2QW07"/>
<dbReference type="FunFam" id="2.20.70.30:FF:000001">
    <property type="entry name" value="Transcription factor BTF3 homolog"/>
    <property type="match status" value="1"/>
</dbReference>
<dbReference type="InterPro" id="IPR002715">
    <property type="entry name" value="Nas_poly-pep-assoc_cplx_dom"/>
</dbReference>
<dbReference type="SUPFAM" id="SSF81383">
    <property type="entry name" value="F-box domain"/>
    <property type="match status" value="1"/>
</dbReference>
<dbReference type="SMART" id="SM00256">
    <property type="entry name" value="FBOX"/>
    <property type="match status" value="1"/>
</dbReference>
<evidence type="ECO:0000256" key="1">
    <source>
        <dbReference type="ARBA" id="ARBA00005296"/>
    </source>
</evidence>
<comment type="caution">
    <text evidence="7">The sequence shown here is derived from an EMBL/GenBank/DDBJ whole genome shotgun (WGS) entry which is preliminary data.</text>
</comment>
<dbReference type="InterPro" id="IPR016137">
    <property type="entry name" value="RGS"/>
</dbReference>
<organism evidence="7 8">
    <name type="scientific">Meganyctiphanes norvegica</name>
    <name type="common">Northern krill</name>
    <name type="synonym">Thysanopoda norvegica</name>
    <dbReference type="NCBI Taxonomy" id="48144"/>
    <lineage>
        <taxon>Eukaryota</taxon>
        <taxon>Metazoa</taxon>
        <taxon>Ecdysozoa</taxon>
        <taxon>Arthropoda</taxon>
        <taxon>Crustacea</taxon>
        <taxon>Multicrustacea</taxon>
        <taxon>Malacostraca</taxon>
        <taxon>Eumalacostraca</taxon>
        <taxon>Eucarida</taxon>
        <taxon>Euphausiacea</taxon>
        <taxon>Euphausiidae</taxon>
        <taxon>Meganyctiphanes</taxon>
    </lineage>
</organism>
<dbReference type="PROSITE" id="PS50181">
    <property type="entry name" value="FBOX"/>
    <property type="match status" value="1"/>
</dbReference>
<dbReference type="EMBL" id="CAXKWB010010146">
    <property type="protein sequence ID" value="CAL4097028.1"/>
    <property type="molecule type" value="Genomic_DNA"/>
</dbReference>
<dbReference type="InterPro" id="IPR012677">
    <property type="entry name" value="Nucleotide-bd_a/b_plait_sf"/>
</dbReference>
<dbReference type="SMART" id="SM01407">
    <property type="entry name" value="NAC"/>
    <property type="match status" value="1"/>
</dbReference>